<dbReference type="RefSeq" id="WP_283486789.1">
    <property type="nucleotide sequence ID" value="NZ_CP125947.1"/>
</dbReference>
<protein>
    <submittedName>
        <fullName evidence="3">PACE efflux transporter</fullName>
    </submittedName>
</protein>
<keyword evidence="1" id="KW-0472">Membrane</keyword>
<sequence>MSQQVSVSTAAIASASASPSVSSTAREEARAQATGLQGPKRRIVYVGLYETIAIIVSSLIFMAIGQKASDSGVMAVAASVIAICWNLSFNYLFEKWEASQSVKGRSVLRRVVHAIGFEGGIAAMLIPLMAWWFNISLWEAAVMEAGLLVFFMVYTFAFNWGFDRLFGLPASAQALTK</sequence>
<feature type="domain" description="Chlorhexidine efflux transporter" evidence="2">
    <location>
        <begin position="38"/>
        <end position="98"/>
    </location>
</feature>
<dbReference type="InterPro" id="IPR007896">
    <property type="entry name" value="BTP_bacteria"/>
</dbReference>
<gene>
    <name evidence="3" type="ORF">QMY55_00585</name>
</gene>
<keyword evidence="1" id="KW-0812">Transmembrane</keyword>
<keyword evidence="1" id="KW-1133">Transmembrane helix</keyword>
<dbReference type="InterPro" id="IPR058208">
    <property type="entry name" value="PACE"/>
</dbReference>
<feature type="domain" description="Chlorhexidine efflux transporter" evidence="2">
    <location>
        <begin position="105"/>
        <end position="167"/>
    </location>
</feature>
<evidence type="ECO:0000313" key="4">
    <source>
        <dbReference type="Proteomes" id="UP001240697"/>
    </source>
</evidence>
<keyword evidence="4" id="KW-1185">Reference proteome</keyword>
<dbReference type="Pfam" id="PF05232">
    <property type="entry name" value="BTP"/>
    <property type="match status" value="2"/>
</dbReference>
<evidence type="ECO:0000259" key="2">
    <source>
        <dbReference type="Pfam" id="PF05232"/>
    </source>
</evidence>
<dbReference type="EMBL" id="CP125947">
    <property type="protein sequence ID" value="WHS65690.1"/>
    <property type="molecule type" value="Genomic_DNA"/>
</dbReference>
<dbReference type="Proteomes" id="UP001240697">
    <property type="component" value="Chromosome"/>
</dbReference>
<feature type="transmembrane region" description="Helical" evidence="1">
    <location>
        <begin position="43"/>
        <end position="65"/>
    </location>
</feature>
<reference evidence="3 4" key="1">
    <citation type="submission" date="2023-05" db="EMBL/GenBank/DDBJ databases">
        <authorList>
            <person name="Yin Y."/>
            <person name="Lu Z."/>
        </authorList>
    </citation>
    <scope>NUCLEOTIDE SEQUENCE [LARGE SCALE GENOMIC DNA]</scope>
    <source>
        <strain evidence="3 4">ZM22</strain>
    </source>
</reference>
<accession>A0ABY8STB7</accession>
<evidence type="ECO:0000313" key="3">
    <source>
        <dbReference type="EMBL" id="WHS65690.1"/>
    </source>
</evidence>
<proteinExistence type="predicted"/>
<feature type="transmembrane region" description="Helical" evidence="1">
    <location>
        <begin position="114"/>
        <end position="133"/>
    </location>
</feature>
<feature type="transmembrane region" description="Helical" evidence="1">
    <location>
        <begin position="71"/>
        <end position="93"/>
    </location>
</feature>
<organism evidence="3 4">
    <name type="scientific">Comamonas resistens</name>
    <dbReference type="NCBI Taxonomy" id="3046670"/>
    <lineage>
        <taxon>Bacteria</taxon>
        <taxon>Pseudomonadati</taxon>
        <taxon>Pseudomonadota</taxon>
        <taxon>Betaproteobacteria</taxon>
        <taxon>Burkholderiales</taxon>
        <taxon>Comamonadaceae</taxon>
        <taxon>Comamonas</taxon>
    </lineage>
</organism>
<feature type="transmembrane region" description="Helical" evidence="1">
    <location>
        <begin position="145"/>
        <end position="162"/>
    </location>
</feature>
<dbReference type="NCBIfam" id="NF033664">
    <property type="entry name" value="PACE_transport"/>
    <property type="match status" value="1"/>
</dbReference>
<name>A0ABY8STB7_9BURK</name>
<evidence type="ECO:0000256" key="1">
    <source>
        <dbReference type="SAM" id="Phobius"/>
    </source>
</evidence>